<sequence length="144" mass="16068">MNLEDKKRTLGSIKNLGIAHLAIRIIKFIIGVSGFFAFLIPAFSIKSAIEISGGLIVLFTVWLLLTIVSRILLIIYIVKISSLADVLSIRDNPVILSKLSTIKTLSIIGFFISYLDVIAVIMFLSLNSRYQKELLNSDEKTRIL</sequence>
<feature type="transmembrane region" description="Helical" evidence="1">
    <location>
        <begin position="21"/>
        <end position="43"/>
    </location>
</feature>
<name>A0AAJ5NQH7_9BACT</name>
<gene>
    <name evidence="2" type="ORF">CSW10_03275</name>
    <name evidence="3" type="ORF">NCTC10125_00662</name>
</gene>
<evidence type="ECO:0000313" key="4">
    <source>
        <dbReference type="Proteomes" id="UP000224629"/>
    </source>
</evidence>
<evidence type="ECO:0000313" key="3">
    <source>
        <dbReference type="EMBL" id="VEU62489.1"/>
    </source>
</evidence>
<organism evidence="3 5">
    <name type="scientific">Mesomycoplasma dispar</name>
    <dbReference type="NCBI Taxonomy" id="86660"/>
    <lineage>
        <taxon>Bacteria</taxon>
        <taxon>Bacillati</taxon>
        <taxon>Mycoplasmatota</taxon>
        <taxon>Mycoplasmoidales</taxon>
        <taxon>Metamycoplasmataceae</taxon>
        <taxon>Mesomycoplasma</taxon>
    </lineage>
</organism>
<dbReference type="RefSeq" id="WP_044635631.1">
    <property type="nucleotide sequence ID" value="NZ_CP007229.1"/>
</dbReference>
<reference evidence="2 4" key="1">
    <citation type="submission" date="2017-10" db="EMBL/GenBank/DDBJ databases">
        <title>Genome-wide analysis of the first isolated strain mycoplasma dispar GS01.</title>
        <authorList>
            <person name="Hao H."/>
            <person name="Chen S."/>
            <person name="Zhao P."/>
            <person name="Chu Y."/>
            <person name="Liu Y."/>
        </authorList>
    </citation>
    <scope>NUCLEOTIDE SEQUENCE [LARGE SCALE GENOMIC DNA]</scope>
    <source>
        <strain evidence="2 4">GS01</strain>
    </source>
</reference>
<keyword evidence="1" id="KW-0812">Transmembrane</keyword>
<evidence type="ECO:0000256" key="1">
    <source>
        <dbReference type="SAM" id="Phobius"/>
    </source>
</evidence>
<keyword evidence="4" id="KW-1185">Reference proteome</keyword>
<dbReference type="EMBL" id="LR214971">
    <property type="protein sequence ID" value="VEU62489.1"/>
    <property type="molecule type" value="Genomic_DNA"/>
</dbReference>
<dbReference type="Proteomes" id="UP000224629">
    <property type="component" value="Chromosome"/>
</dbReference>
<dbReference type="Proteomes" id="UP000289629">
    <property type="component" value="Chromosome"/>
</dbReference>
<protein>
    <submittedName>
        <fullName evidence="3">Uncharacterized protein</fullName>
    </submittedName>
</protein>
<keyword evidence="1" id="KW-1133">Transmembrane helix</keyword>
<dbReference type="EMBL" id="CP024161">
    <property type="protein sequence ID" value="ATP59925.1"/>
    <property type="molecule type" value="Genomic_DNA"/>
</dbReference>
<accession>A0AAJ5NQH7</accession>
<keyword evidence="1" id="KW-0472">Membrane</keyword>
<reference evidence="3 5" key="2">
    <citation type="submission" date="2019-01" db="EMBL/GenBank/DDBJ databases">
        <authorList>
            <consortium name="Pathogen Informatics"/>
        </authorList>
    </citation>
    <scope>NUCLEOTIDE SEQUENCE [LARGE SCALE GENOMIC DNA]</scope>
    <source>
        <strain evidence="3 5">NCTC10125</strain>
    </source>
</reference>
<dbReference type="AlphaFoldDB" id="A0AAJ5NQH7"/>
<evidence type="ECO:0000313" key="2">
    <source>
        <dbReference type="EMBL" id="ATP59925.1"/>
    </source>
</evidence>
<dbReference type="KEGG" id="mds:MDIS_03520"/>
<feature type="transmembrane region" description="Helical" evidence="1">
    <location>
        <begin position="105"/>
        <end position="126"/>
    </location>
</feature>
<proteinExistence type="predicted"/>
<evidence type="ECO:0000313" key="5">
    <source>
        <dbReference type="Proteomes" id="UP000289629"/>
    </source>
</evidence>